<comment type="similarity">
    <text evidence="1">Belongs to the FAM161 family.</text>
</comment>
<feature type="compositionally biased region" description="Basic and acidic residues" evidence="4">
    <location>
        <begin position="427"/>
        <end position="443"/>
    </location>
</feature>
<dbReference type="GO" id="GO:0044782">
    <property type="term" value="P:cilium organization"/>
    <property type="evidence" value="ECO:0007669"/>
    <property type="project" value="TreeGrafter"/>
</dbReference>
<dbReference type="Proteomes" id="UP000215902">
    <property type="component" value="Unassembled WGS sequence"/>
</dbReference>
<dbReference type="PANTHER" id="PTHR21501">
    <property type="entry name" value="PROTEIN FAM-161"/>
    <property type="match status" value="1"/>
</dbReference>
<dbReference type="PANTHER" id="PTHR21501:SF1">
    <property type="entry name" value="PROTEIN FAM-161"/>
    <property type="match status" value="1"/>
</dbReference>
<feature type="region of interest" description="Disordered" evidence="4">
    <location>
        <begin position="126"/>
        <end position="269"/>
    </location>
</feature>
<evidence type="ECO:0000256" key="1">
    <source>
        <dbReference type="ARBA" id="ARBA00006663"/>
    </source>
</evidence>
<dbReference type="InterPro" id="IPR019579">
    <property type="entry name" value="FAM161A/B"/>
</dbReference>
<organism evidence="5 6">
    <name type="scientific">Macrostomum lignano</name>
    <dbReference type="NCBI Taxonomy" id="282301"/>
    <lineage>
        <taxon>Eukaryota</taxon>
        <taxon>Metazoa</taxon>
        <taxon>Spiralia</taxon>
        <taxon>Lophotrochozoa</taxon>
        <taxon>Platyhelminthes</taxon>
        <taxon>Rhabditophora</taxon>
        <taxon>Macrostomorpha</taxon>
        <taxon>Macrostomida</taxon>
        <taxon>Macrostomidae</taxon>
        <taxon>Macrostomum</taxon>
    </lineage>
</organism>
<feature type="region of interest" description="Disordered" evidence="4">
    <location>
        <begin position="555"/>
        <end position="577"/>
    </location>
</feature>
<accession>A0A267E5C8</accession>
<dbReference type="GO" id="GO:0005929">
    <property type="term" value="C:cilium"/>
    <property type="evidence" value="ECO:0007669"/>
    <property type="project" value="TreeGrafter"/>
</dbReference>
<dbReference type="OrthoDB" id="2150121at2759"/>
<feature type="compositionally biased region" description="Basic and acidic residues" evidence="4">
    <location>
        <begin position="370"/>
        <end position="391"/>
    </location>
</feature>
<gene>
    <name evidence="5" type="ORF">BOX15_Mlig008764g2</name>
</gene>
<feature type="compositionally biased region" description="Basic and acidic residues" evidence="4">
    <location>
        <begin position="457"/>
        <end position="466"/>
    </location>
</feature>
<name>A0A267E5C8_9PLAT</name>
<feature type="compositionally biased region" description="Acidic residues" evidence="4">
    <location>
        <begin position="254"/>
        <end position="263"/>
    </location>
</feature>
<feature type="compositionally biased region" description="Low complexity" evidence="4">
    <location>
        <begin position="7"/>
        <end position="16"/>
    </location>
</feature>
<comment type="caution">
    <text evidence="5">The sequence shown here is derived from an EMBL/GenBank/DDBJ whole genome shotgun (WGS) entry which is preliminary data.</text>
</comment>
<evidence type="ECO:0000256" key="3">
    <source>
        <dbReference type="SAM" id="Coils"/>
    </source>
</evidence>
<feature type="compositionally biased region" description="Basic residues" evidence="4">
    <location>
        <begin position="223"/>
        <end position="238"/>
    </location>
</feature>
<feature type="compositionally biased region" description="Basic and acidic residues" evidence="4">
    <location>
        <begin position="164"/>
        <end position="177"/>
    </location>
</feature>
<feature type="compositionally biased region" description="Basic and acidic residues" evidence="4">
    <location>
        <begin position="686"/>
        <end position="696"/>
    </location>
</feature>
<feature type="region of interest" description="Disordered" evidence="4">
    <location>
        <begin position="658"/>
        <end position="715"/>
    </location>
</feature>
<feature type="region of interest" description="Disordered" evidence="4">
    <location>
        <begin position="370"/>
        <end position="406"/>
    </location>
</feature>
<keyword evidence="2 3" id="KW-0175">Coiled coil</keyword>
<proteinExistence type="inferred from homology"/>
<dbReference type="InterPro" id="IPR051655">
    <property type="entry name" value="FAM161"/>
</dbReference>
<evidence type="ECO:0000313" key="6">
    <source>
        <dbReference type="Proteomes" id="UP000215902"/>
    </source>
</evidence>
<feature type="coiled-coil region" evidence="3">
    <location>
        <begin position="339"/>
        <end position="366"/>
    </location>
</feature>
<feature type="region of interest" description="Disordered" evidence="4">
    <location>
        <begin position="427"/>
        <end position="483"/>
    </location>
</feature>
<protein>
    <submittedName>
        <fullName evidence="5">Uncharacterized protein</fullName>
    </submittedName>
</protein>
<reference evidence="5 6" key="1">
    <citation type="submission" date="2017-06" db="EMBL/GenBank/DDBJ databases">
        <title>A platform for efficient transgenesis in Macrostomum lignano, a flatworm model organism for stem cell research.</title>
        <authorList>
            <person name="Berezikov E."/>
        </authorList>
    </citation>
    <scope>NUCLEOTIDE SEQUENCE [LARGE SCALE GENOMIC DNA]</scope>
    <source>
        <strain evidence="5">DV1</strain>
        <tissue evidence="5">Whole organism</tissue>
    </source>
</reference>
<dbReference type="STRING" id="282301.A0A267E5C8"/>
<feature type="region of interest" description="Disordered" evidence="4">
    <location>
        <begin position="1"/>
        <end position="47"/>
    </location>
</feature>
<evidence type="ECO:0000256" key="2">
    <source>
        <dbReference type="ARBA" id="ARBA00023054"/>
    </source>
</evidence>
<dbReference type="GO" id="GO:0005856">
    <property type="term" value="C:cytoskeleton"/>
    <property type="evidence" value="ECO:0007669"/>
    <property type="project" value="UniProtKB-ARBA"/>
</dbReference>
<sequence>MSLTSHQIASIAQSSIKGPATFNASQSCHKKKYGAQSKTQEGENVSPYKVQDAIHSILEKSGGDLEKASQLLDERLSVANRMIRELSESGDSLSHEEFRQRMRLLKSQHRNTVEMTEDLRAAAKNGAGRSVAFDDSKKPPLPPSAGHGGSARRGGQPAAENNEEEARAHQEQQEQLRSRVKALWSDFDVHNSRSQRPRRSASLDRGGVALRRPGSAASAPGDRRRHSGAIAQFRRRRGGSQSGGASDDDRVSLDDSEFDDFEDGSSWRHRVTIPRPFSMTLREEAAADGEAGQQQQLRKSRSMRIVEADVQRQREAQEAECRVRPRAAPVPAHVYQPLLRELEQQREERRRQVREHSAELLRATERPFSFTKREAERKRQGRERATEADKRRGYHRSASGDRESTVICAKPAPASCSAERARQLRAEAELRREQARARSEANLRRAALPGNMAQRQRSMEARRDARLAAAASSSTRGQSAAAVGRDVPDFDRLHRQFELGMLERQAGVRVTRPEPFRLLTQQRAKVAQEHTEKCLASDQDPKANRTLYDFSLRYPTDPADEAESSEAAATEAAAERERQRQAELKRVNPEGAYQEKLRELDRKMKERDLLIAEQSKLIAQQNACARYRQSLLQAGVEPARIAALVRAYRERELATFGGAGGDDERSEYFNDGFSSVPNESEMDDDEQRRGMLDETRFGAPSPVPPGRSEGWKFWA</sequence>
<dbReference type="AlphaFoldDB" id="A0A267E5C8"/>
<evidence type="ECO:0000313" key="5">
    <source>
        <dbReference type="EMBL" id="PAA56009.1"/>
    </source>
</evidence>
<dbReference type="EMBL" id="NIVC01002676">
    <property type="protein sequence ID" value="PAA56009.1"/>
    <property type="molecule type" value="Genomic_DNA"/>
</dbReference>
<dbReference type="Pfam" id="PF10595">
    <property type="entry name" value="FAM161A_B"/>
    <property type="match status" value="1"/>
</dbReference>
<keyword evidence="6" id="KW-1185">Reference proteome</keyword>
<evidence type="ECO:0000256" key="4">
    <source>
        <dbReference type="SAM" id="MobiDB-lite"/>
    </source>
</evidence>